<accession>A0A420XIR4</accession>
<reference evidence="2 3" key="1">
    <citation type="submission" date="2018-10" db="EMBL/GenBank/DDBJ databases">
        <title>Genomic Encyclopedia of Type Strains, Phase IV (KMG-IV): sequencing the most valuable type-strain genomes for metagenomic binning, comparative biology and taxonomic classification.</title>
        <authorList>
            <person name="Goeker M."/>
        </authorList>
    </citation>
    <scope>NUCLEOTIDE SEQUENCE [LARGE SCALE GENOMIC DNA]</scope>
    <source>
        <strain evidence="2 3">DSM 23800</strain>
    </source>
</reference>
<gene>
    <name evidence="2" type="ORF">DES31_0484</name>
</gene>
<dbReference type="InterPro" id="IPR009057">
    <property type="entry name" value="Homeodomain-like_sf"/>
</dbReference>
<dbReference type="RefSeq" id="WP_121121623.1">
    <property type="nucleotide sequence ID" value="NZ_CP016604.1"/>
</dbReference>
<sequence>MSELELASVEAYLPDVVKQMIEVVGFPATENVIKSFGGVDFSFSLGKQYFPRLVDVIGLDSATKLRQHFNRERLYIPRCDAALRILRNAKFRAEFEKIKKEKGISGNLAMLELCPKYGISERFAWKVLQEPSSLEQESLF</sequence>
<dbReference type="Proteomes" id="UP000280099">
    <property type="component" value="Unassembled WGS sequence"/>
</dbReference>
<evidence type="ECO:0000259" key="1">
    <source>
        <dbReference type="Pfam" id="PF08765"/>
    </source>
</evidence>
<organism evidence="2 3">
    <name type="scientific">Otariodibacter oris</name>
    <dbReference type="NCBI Taxonomy" id="1032623"/>
    <lineage>
        <taxon>Bacteria</taxon>
        <taxon>Pseudomonadati</taxon>
        <taxon>Pseudomonadota</taxon>
        <taxon>Gammaproteobacteria</taxon>
        <taxon>Pasteurellales</taxon>
        <taxon>Pasteurellaceae</taxon>
        <taxon>Otariodibacter</taxon>
    </lineage>
</organism>
<comment type="caution">
    <text evidence="2">The sequence shown here is derived from an EMBL/GenBank/DDBJ whole genome shotgun (WGS) entry which is preliminary data.</text>
</comment>
<name>A0A420XIR4_9PAST</name>
<feature type="domain" description="Mor transcription activator" evidence="1">
    <location>
        <begin position="54"/>
        <end position="136"/>
    </location>
</feature>
<proteinExistence type="predicted"/>
<dbReference type="EMBL" id="RBJC01000004">
    <property type="protein sequence ID" value="RKR77159.1"/>
    <property type="molecule type" value="Genomic_DNA"/>
</dbReference>
<evidence type="ECO:0000313" key="3">
    <source>
        <dbReference type="Proteomes" id="UP000280099"/>
    </source>
</evidence>
<evidence type="ECO:0000313" key="2">
    <source>
        <dbReference type="EMBL" id="RKR77159.1"/>
    </source>
</evidence>
<dbReference type="SUPFAM" id="SSF46689">
    <property type="entry name" value="Homeodomain-like"/>
    <property type="match status" value="1"/>
</dbReference>
<protein>
    <submittedName>
        <fullName evidence="2">Mor transcription activator family protein</fullName>
    </submittedName>
</protein>
<dbReference type="Pfam" id="PF08765">
    <property type="entry name" value="Mor"/>
    <property type="match status" value="1"/>
</dbReference>
<dbReference type="OrthoDB" id="8896696at2"/>
<keyword evidence="3" id="KW-1185">Reference proteome</keyword>
<dbReference type="InterPro" id="IPR014875">
    <property type="entry name" value="Mor_transcription_activator"/>
</dbReference>
<dbReference type="AlphaFoldDB" id="A0A420XIR4"/>